<protein>
    <submittedName>
        <fullName evidence="1">Uncharacterized protein</fullName>
    </submittedName>
</protein>
<sequence>MMVYVPREEDLRDALAPLDESAQERLLNSETKLIDHIDRLIRRGTWPPS</sequence>
<evidence type="ECO:0000313" key="1">
    <source>
        <dbReference type="EMBL" id="MFD0684322.1"/>
    </source>
</evidence>
<comment type="caution">
    <text evidence="1">The sequence shown here is derived from an EMBL/GenBank/DDBJ whole genome shotgun (WGS) entry which is preliminary data.</text>
</comment>
<accession>A0ABW2XHV8</accession>
<evidence type="ECO:0000313" key="2">
    <source>
        <dbReference type="Proteomes" id="UP001597063"/>
    </source>
</evidence>
<proteinExistence type="predicted"/>
<dbReference type="RefSeq" id="WP_165502778.1">
    <property type="nucleotide sequence ID" value="NZ_CAACUY010000020.1"/>
</dbReference>
<reference evidence="2" key="1">
    <citation type="journal article" date="2019" name="Int. J. Syst. Evol. Microbiol.">
        <title>The Global Catalogue of Microorganisms (GCM) 10K type strain sequencing project: providing services to taxonomists for standard genome sequencing and annotation.</title>
        <authorList>
            <consortium name="The Broad Institute Genomics Platform"/>
            <consortium name="The Broad Institute Genome Sequencing Center for Infectious Disease"/>
            <person name="Wu L."/>
            <person name="Ma J."/>
        </authorList>
    </citation>
    <scope>NUCLEOTIDE SEQUENCE [LARGE SCALE GENOMIC DNA]</scope>
    <source>
        <strain evidence="2">JCM 9371</strain>
    </source>
</reference>
<name>A0ABW2XHV8_9ACTN</name>
<gene>
    <name evidence="1" type="ORF">ACFQZM_07435</name>
</gene>
<keyword evidence="2" id="KW-1185">Reference proteome</keyword>
<dbReference type="Proteomes" id="UP001597063">
    <property type="component" value="Unassembled WGS sequence"/>
</dbReference>
<organism evidence="1 2">
    <name type="scientific">Actinomadura fibrosa</name>
    <dbReference type="NCBI Taxonomy" id="111802"/>
    <lineage>
        <taxon>Bacteria</taxon>
        <taxon>Bacillati</taxon>
        <taxon>Actinomycetota</taxon>
        <taxon>Actinomycetes</taxon>
        <taxon>Streptosporangiales</taxon>
        <taxon>Thermomonosporaceae</taxon>
        <taxon>Actinomadura</taxon>
    </lineage>
</organism>
<dbReference type="EMBL" id="JBHTGP010000003">
    <property type="protein sequence ID" value="MFD0684322.1"/>
    <property type="molecule type" value="Genomic_DNA"/>
</dbReference>